<dbReference type="Gene3D" id="3.30.450.30">
    <property type="entry name" value="Dynein light chain 2a, cytoplasmic"/>
    <property type="match status" value="1"/>
</dbReference>
<gene>
    <name evidence="3" type="ORF">Prubr_30870</name>
</gene>
<dbReference type="SMART" id="SM00960">
    <property type="entry name" value="Robl_LC7"/>
    <property type="match status" value="1"/>
</dbReference>
<dbReference type="KEGG" id="pry:Prubr_30870"/>
<evidence type="ECO:0000256" key="1">
    <source>
        <dbReference type="SAM" id="MobiDB-lite"/>
    </source>
</evidence>
<feature type="domain" description="Roadblock/LAMTOR2" evidence="2">
    <location>
        <begin position="31"/>
        <end position="121"/>
    </location>
</feature>
<feature type="region of interest" description="Disordered" evidence="1">
    <location>
        <begin position="1"/>
        <end position="21"/>
    </location>
</feature>
<protein>
    <submittedName>
        <fullName evidence="3">Dynein regulation protein LC7</fullName>
    </submittedName>
</protein>
<dbReference type="InterPro" id="IPR053141">
    <property type="entry name" value="Mycobact_SerProt_Inhib_Rv3364c"/>
</dbReference>
<dbReference type="InterPro" id="IPR004942">
    <property type="entry name" value="Roadblock/LAMTOR2_dom"/>
</dbReference>
<dbReference type="AlphaFoldDB" id="A0A810MY17"/>
<accession>A0A810MY17</accession>
<sequence length="159" mass="16487">MSSPFIHESVDRQDSRPGVAGQLSPEAKTFNWLLDSFTSTTAGVLEAIAVSSDGLLMAMSAIKDRSNAERLAAVVSGMTSLAGGAASWYSLGALNRVIVDMADGYLLVASISSGSVLGVIADRSANLGTVAYEMTLFASRAGSALTPRLIVELKNSVQS</sequence>
<evidence type="ECO:0000313" key="3">
    <source>
        <dbReference type="EMBL" id="BCJ66066.1"/>
    </source>
</evidence>
<proteinExistence type="predicted"/>
<evidence type="ECO:0000313" key="4">
    <source>
        <dbReference type="Proteomes" id="UP000680866"/>
    </source>
</evidence>
<evidence type="ECO:0000259" key="2">
    <source>
        <dbReference type="SMART" id="SM00960"/>
    </source>
</evidence>
<dbReference type="SUPFAM" id="SSF103196">
    <property type="entry name" value="Roadblock/LC7 domain"/>
    <property type="match status" value="1"/>
</dbReference>
<dbReference type="EMBL" id="AP023359">
    <property type="protein sequence ID" value="BCJ66066.1"/>
    <property type="molecule type" value="Genomic_DNA"/>
</dbReference>
<dbReference type="PANTHER" id="PTHR36222:SF1">
    <property type="entry name" value="SERINE PROTEASE INHIBITOR RV3364C"/>
    <property type="match status" value="1"/>
</dbReference>
<dbReference type="Proteomes" id="UP000680866">
    <property type="component" value="Chromosome"/>
</dbReference>
<organism evidence="3 4">
    <name type="scientific">Polymorphospora rubra</name>
    <dbReference type="NCBI Taxonomy" id="338584"/>
    <lineage>
        <taxon>Bacteria</taxon>
        <taxon>Bacillati</taxon>
        <taxon>Actinomycetota</taxon>
        <taxon>Actinomycetes</taxon>
        <taxon>Micromonosporales</taxon>
        <taxon>Micromonosporaceae</taxon>
        <taxon>Polymorphospora</taxon>
    </lineage>
</organism>
<reference evidence="3" key="1">
    <citation type="submission" date="2020-08" db="EMBL/GenBank/DDBJ databases">
        <title>Whole genome shotgun sequence of Polymorphospora rubra NBRC 101157.</title>
        <authorList>
            <person name="Komaki H."/>
            <person name="Tamura T."/>
        </authorList>
    </citation>
    <scope>NUCLEOTIDE SEQUENCE</scope>
    <source>
        <strain evidence="3">NBRC 101157</strain>
    </source>
</reference>
<keyword evidence="4" id="KW-1185">Reference proteome</keyword>
<name>A0A810MY17_9ACTN</name>
<dbReference type="RefSeq" id="WP_212825931.1">
    <property type="nucleotide sequence ID" value="NZ_AP023359.1"/>
</dbReference>
<dbReference type="PANTHER" id="PTHR36222">
    <property type="entry name" value="SERINE PROTEASE INHIBITOR RV3364C"/>
    <property type="match status" value="1"/>
</dbReference>
<dbReference type="Pfam" id="PF03259">
    <property type="entry name" value="Robl_LC7"/>
    <property type="match status" value="1"/>
</dbReference>